<feature type="transmembrane region" description="Helical" evidence="2">
    <location>
        <begin position="45"/>
        <end position="63"/>
    </location>
</feature>
<evidence type="ECO:0000313" key="4">
    <source>
        <dbReference type="Proteomes" id="UP001432071"/>
    </source>
</evidence>
<feature type="transmembrane region" description="Helical" evidence="2">
    <location>
        <begin position="181"/>
        <end position="202"/>
    </location>
</feature>
<proteinExistence type="predicted"/>
<evidence type="ECO:0000256" key="2">
    <source>
        <dbReference type="SAM" id="Phobius"/>
    </source>
</evidence>
<accession>A0ABZ1QS33</accession>
<keyword evidence="4" id="KW-1185">Reference proteome</keyword>
<protein>
    <submittedName>
        <fullName evidence="3">Uncharacterized protein</fullName>
    </submittedName>
</protein>
<feature type="region of interest" description="Disordered" evidence="1">
    <location>
        <begin position="211"/>
        <end position="238"/>
    </location>
</feature>
<evidence type="ECO:0000313" key="3">
    <source>
        <dbReference type="EMBL" id="WUN85325.1"/>
    </source>
</evidence>
<gene>
    <name evidence="3" type="ORF">OHT53_04210</name>
</gene>
<dbReference type="EMBL" id="CP108038">
    <property type="protein sequence ID" value="WUN85325.1"/>
    <property type="molecule type" value="Genomic_DNA"/>
</dbReference>
<keyword evidence="2" id="KW-0472">Membrane</keyword>
<sequence>MAITESARPTHHHPVALARGFLTGGVSGASLAALVVGAVVERVPLFVGGLVLPAVYGLLLYLAGFPRRAREVAVVPVTALAMIEDLRAIGGETGDIPVRFELTVAPDDASAYRVEVVQHINLVDLPDYRPRGIVVVRYPPDRPWKVEIVERPTAEWRSRAAGARLDSVPGPAVVSEPPEGCAFGFVGLLGLLLGAAAVILLFRTDLFGEEDAAKPPSSDRPSVTRTSSTTVTSSATGTVTIDAGRSMLDKGELRRAIDSLTKDDVKRTALTVVVQERLLSVVFTPNGAEAAPHFAPRSLPYERFPALVEEASGLGAGSPQSWQLTADRLTGALTIRVSVTGPDGTASLETDAQGRVIRRIPAS</sequence>
<dbReference type="RefSeq" id="WP_150474288.1">
    <property type="nucleotide sequence ID" value="NZ_CP108038.1"/>
</dbReference>
<evidence type="ECO:0000256" key="1">
    <source>
        <dbReference type="SAM" id="MobiDB-lite"/>
    </source>
</evidence>
<feature type="compositionally biased region" description="Low complexity" evidence="1">
    <location>
        <begin position="215"/>
        <end position="238"/>
    </location>
</feature>
<dbReference type="GeneID" id="93760139"/>
<name>A0ABZ1QS33_9ACTN</name>
<organism evidence="3 4">
    <name type="scientific">Streptomyces bobili</name>
    <dbReference type="NCBI Taxonomy" id="67280"/>
    <lineage>
        <taxon>Bacteria</taxon>
        <taxon>Bacillati</taxon>
        <taxon>Actinomycetota</taxon>
        <taxon>Actinomycetes</taxon>
        <taxon>Kitasatosporales</taxon>
        <taxon>Streptomycetaceae</taxon>
        <taxon>Streptomyces</taxon>
    </lineage>
</organism>
<dbReference type="Proteomes" id="UP001432071">
    <property type="component" value="Chromosome"/>
</dbReference>
<keyword evidence="2" id="KW-1133">Transmembrane helix</keyword>
<reference evidence="3" key="1">
    <citation type="submission" date="2022-10" db="EMBL/GenBank/DDBJ databases">
        <title>The complete genomes of actinobacterial strains from the NBC collection.</title>
        <authorList>
            <person name="Joergensen T.S."/>
            <person name="Alvarez Arevalo M."/>
            <person name="Sterndorff E.B."/>
            <person name="Faurdal D."/>
            <person name="Vuksanovic O."/>
            <person name="Mourched A.-S."/>
            <person name="Charusanti P."/>
            <person name="Shaw S."/>
            <person name="Blin K."/>
            <person name="Weber T."/>
        </authorList>
    </citation>
    <scope>NUCLEOTIDE SEQUENCE</scope>
    <source>
        <strain evidence="3">NBC_00302</strain>
    </source>
</reference>
<keyword evidence="2" id="KW-0812">Transmembrane</keyword>
<feature type="transmembrane region" description="Helical" evidence="2">
    <location>
        <begin position="21"/>
        <end position="39"/>
    </location>
</feature>